<feature type="transmembrane region" description="Helical" evidence="6">
    <location>
        <begin position="396"/>
        <end position="415"/>
    </location>
</feature>
<feature type="transmembrane region" description="Helical" evidence="6">
    <location>
        <begin position="588"/>
        <end position="608"/>
    </location>
</feature>
<evidence type="ECO:0000256" key="6">
    <source>
        <dbReference type="SAM" id="Phobius"/>
    </source>
</evidence>
<dbReference type="InterPro" id="IPR004477">
    <property type="entry name" value="ComEC_N"/>
</dbReference>
<protein>
    <submittedName>
        <fullName evidence="8">ComEC/Rec2 family competence protein</fullName>
    </submittedName>
</protein>
<dbReference type="Proteomes" id="UP000676506">
    <property type="component" value="Chromosome 1"/>
</dbReference>
<dbReference type="SUPFAM" id="SSF56281">
    <property type="entry name" value="Metallo-hydrolase/oxidoreductase"/>
    <property type="match status" value="1"/>
</dbReference>
<keyword evidence="4 6" id="KW-1133">Transmembrane helix</keyword>
<dbReference type="InterPro" id="IPR025405">
    <property type="entry name" value="DUF4131"/>
</dbReference>
<feature type="transmembrane region" description="Helical" evidence="6">
    <location>
        <begin position="370"/>
        <end position="390"/>
    </location>
</feature>
<dbReference type="SMART" id="SM00849">
    <property type="entry name" value="Lactamase_B"/>
    <property type="match status" value="1"/>
</dbReference>
<feature type="transmembrane region" description="Helical" evidence="6">
    <location>
        <begin position="325"/>
        <end position="342"/>
    </location>
</feature>
<feature type="transmembrane region" description="Helical" evidence="6">
    <location>
        <begin position="528"/>
        <end position="549"/>
    </location>
</feature>
<keyword evidence="3 6" id="KW-0812">Transmembrane</keyword>
<feature type="transmembrane region" description="Helical" evidence="6">
    <location>
        <begin position="71"/>
        <end position="88"/>
    </location>
</feature>
<dbReference type="Pfam" id="PF03772">
    <property type="entry name" value="Competence"/>
    <property type="match status" value="2"/>
</dbReference>
<feature type="domain" description="Metallo-beta-lactamase" evidence="7">
    <location>
        <begin position="661"/>
        <end position="873"/>
    </location>
</feature>
<evidence type="ECO:0000313" key="8">
    <source>
        <dbReference type="EMBL" id="QUW02201.1"/>
    </source>
</evidence>
<keyword evidence="2" id="KW-1003">Cell membrane</keyword>
<evidence type="ECO:0000313" key="9">
    <source>
        <dbReference type="Proteomes" id="UP000676506"/>
    </source>
</evidence>
<keyword evidence="9" id="KW-1185">Reference proteome</keyword>
<evidence type="ECO:0000256" key="5">
    <source>
        <dbReference type="ARBA" id="ARBA00023136"/>
    </source>
</evidence>
<comment type="subcellular location">
    <subcellularLocation>
        <location evidence="1">Cell membrane</location>
        <topology evidence="1">Multi-pass membrane protein</topology>
    </subcellularLocation>
</comment>
<dbReference type="NCBIfam" id="TIGR00360">
    <property type="entry name" value="ComEC_N-term"/>
    <property type="match status" value="1"/>
</dbReference>
<dbReference type="EMBL" id="CP072648">
    <property type="protein sequence ID" value="QUW02201.1"/>
    <property type="molecule type" value="Genomic_DNA"/>
</dbReference>
<dbReference type="Gene3D" id="3.60.15.10">
    <property type="entry name" value="Ribonuclease Z/Hydroxyacylglutathione hydrolase-like"/>
    <property type="match status" value="1"/>
</dbReference>
<evidence type="ECO:0000256" key="1">
    <source>
        <dbReference type="ARBA" id="ARBA00004651"/>
    </source>
</evidence>
<dbReference type="PANTHER" id="PTHR30619:SF1">
    <property type="entry name" value="RECOMBINATION PROTEIN 2"/>
    <property type="match status" value="1"/>
</dbReference>
<evidence type="ECO:0000256" key="2">
    <source>
        <dbReference type="ARBA" id="ARBA00022475"/>
    </source>
</evidence>
<evidence type="ECO:0000259" key="7">
    <source>
        <dbReference type="SMART" id="SM00849"/>
    </source>
</evidence>
<feature type="transmembrane region" description="Helical" evidence="6">
    <location>
        <begin position="620"/>
        <end position="638"/>
    </location>
</feature>
<dbReference type="PANTHER" id="PTHR30619">
    <property type="entry name" value="DNA INTERNALIZATION/COMPETENCE PROTEIN COMEC/REC2"/>
    <property type="match status" value="1"/>
</dbReference>
<reference evidence="8 9" key="1">
    <citation type="submission" date="2021-03" db="EMBL/GenBank/DDBJ databases">
        <title>Genomic and phenotypic characterization of Chloracidobacterium isolates provides evidence for multiple species.</title>
        <authorList>
            <person name="Saini M.K."/>
            <person name="Costas A.M.G."/>
            <person name="Tank M."/>
            <person name="Bryant D.A."/>
        </authorList>
    </citation>
    <scope>NUCLEOTIDE SEQUENCE [LARGE SCALE GENOMIC DNA]</scope>
    <source>
        <strain evidence="8 9">BV2-C</strain>
    </source>
</reference>
<accession>A0ABX8B5E8</accession>
<dbReference type="InterPro" id="IPR052159">
    <property type="entry name" value="Competence_DNA_uptake"/>
</dbReference>
<dbReference type="CDD" id="cd07731">
    <property type="entry name" value="ComA-like_MBL-fold"/>
    <property type="match status" value="1"/>
</dbReference>
<dbReference type="Pfam" id="PF13567">
    <property type="entry name" value="DUF4131"/>
    <property type="match status" value="1"/>
</dbReference>
<evidence type="ECO:0000256" key="3">
    <source>
        <dbReference type="ARBA" id="ARBA00022692"/>
    </source>
</evidence>
<feature type="transmembrane region" description="Helical" evidence="6">
    <location>
        <begin position="556"/>
        <end position="576"/>
    </location>
</feature>
<dbReference type="Pfam" id="PF00753">
    <property type="entry name" value="Lactamase_B"/>
    <property type="match status" value="1"/>
</dbReference>
<feature type="transmembrane region" description="Helical" evidence="6">
    <location>
        <begin position="487"/>
        <end position="508"/>
    </location>
</feature>
<dbReference type="InterPro" id="IPR001279">
    <property type="entry name" value="Metallo-B-lactamas"/>
</dbReference>
<gene>
    <name evidence="8" type="ORF">J8C06_07460</name>
</gene>
<dbReference type="InterPro" id="IPR036866">
    <property type="entry name" value="RibonucZ/Hydroxyglut_hydro"/>
</dbReference>
<keyword evidence="5 6" id="KW-0472">Membrane</keyword>
<name>A0ABX8B5E8_9BACT</name>
<evidence type="ECO:0000256" key="4">
    <source>
        <dbReference type="ARBA" id="ARBA00022989"/>
    </source>
</evidence>
<organism evidence="8 9">
    <name type="scientific">Chloracidobacterium validum</name>
    <dbReference type="NCBI Taxonomy" id="2821543"/>
    <lineage>
        <taxon>Bacteria</taxon>
        <taxon>Pseudomonadati</taxon>
        <taxon>Acidobacteriota</taxon>
        <taxon>Terriglobia</taxon>
        <taxon>Terriglobales</taxon>
        <taxon>Acidobacteriaceae</taxon>
        <taxon>Chloracidobacterium</taxon>
    </lineage>
</organism>
<sequence length="925" mass="102036">MSSNSFPPPGPPSLLIRAPLLVAAGWFSLGVFGEAGLPHTPPWLWGCGLAGLWLYWAVYRRRITFQPMAGLRLAALCIVLGGAWGASLERYRRELPDRVRVRLRTLAPETPLLITGYLADWPEPAVGRVTFDLEVMTLLPGESDQNRSLSNHSASWTANQAAAEPVSGRVRLTLPLTRPEHLLEWERLAFEPGELLGATVTLNRQGRYRNPGSHAVGDYLDWRGYDAQGSVITVTRRPGVRAGHGAWLRKLRRYAIHQVQRDFDARTSGLLAGVVFGSDRFLDATWAAAFRQSGTFHLLVISGSHFALVAGLVTWLLSRMTRHRWLASLGVLLAVWSYAILVGLEPPVWRAAVAVSVWQVTRLAYREPDWLNVFGACACVLLVVQPSNLFAPSFQLTFGAVLALVGVAAPLYARLRAIGAWRPTRITPYPPHAPWVVRRFAEALFWQESEFQKQMRREPVTYRLDKSPWARRLERVGRGAWNLQTGVRWVFGLLLASACIQVLLLPINLSYFNRITPGGGVATLAAELLLTVVLLATLGYFLVLGLFPLAVAPFKWLVASSVQWVVWVAEVGSQWGSWRIPHWEGWGVGIYVGFAFGCFLVVRSLHHWRPLAAPPVRPQVRPMVAGILLCIAFGWLSVSPPRAWRAPLPGWLRVTFLDVGQGDCILLEFPTGETLLVDSGGRVDYGPPRPDAFREDVVDLGERVVARCLWARGIARLDAIVATHPDADHVGSFGVLADSISIGQAWHGVARPEDTVFRRFIQGLERHGIPRQVVHAGREARLGDVKLTFLWPPAGAPPTGTNDDSLVLRVDYGGRSLLLTGDIEAASERQLVTRGAQLACDVVKAPHHGSRSSSSADFIAATQASHIVFSAPRQSPFGHPHVEVVNRYASVLPRAGQWHTGRDGAVTFETDGQVLRVYSHVPENP</sequence>
<dbReference type="InterPro" id="IPR035681">
    <property type="entry name" value="ComA-like_MBL"/>
</dbReference>
<feature type="transmembrane region" description="Helical" evidence="6">
    <location>
        <begin position="296"/>
        <end position="318"/>
    </location>
</feature>
<proteinExistence type="predicted"/>
<feature type="transmembrane region" description="Helical" evidence="6">
    <location>
        <begin position="43"/>
        <end position="59"/>
    </location>
</feature>